<dbReference type="GO" id="GO:0140664">
    <property type="term" value="F:ATP-dependent DNA damage sensor activity"/>
    <property type="evidence" value="ECO:0007669"/>
    <property type="project" value="InterPro"/>
</dbReference>
<keyword evidence="1 7" id="KW-0699">rRNA-binding</keyword>
<dbReference type="InterPro" id="IPR007696">
    <property type="entry name" value="DNA_mismatch_repair_MutS_core"/>
</dbReference>
<evidence type="ECO:0000256" key="8">
    <source>
        <dbReference type="SAM" id="Coils"/>
    </source>
</evidence>
<evidence type="ECO:0000256" key="6">
    <source>
        <dbReference type="ARBA" id="ARBA00023125"/>
    </source>
</evidence>
<evidence type="ECO:0000313" key="11">
    <source>
        <dbReference type="Proteomes" id="UP000054093"/>
    </source>
</evidence>
<evidence type="ECO:0000256" key="5">
    <source>
        <dbReference type="ARBA" id="ARBA00022884"/>
    </source>
</evidence>
<reference evidence="10 11" key="1">
    <citation type="journal article" date="2011" name="Vet. Res.">
        <title>Genome sequence of Helicobacter suis supports its role in gastric pathology.</title>
        <authorList>
            <person name="Vermoote M."/>
            <person name="Vandekerckhove T.T."/>
            <person name="Flahou B."/>
            <person name="Pasmans F."/>
            <person name="Smet A."/>
            <person name="De Groote D."/>
            <person name="Van Criekinge W."/>
            <person name="Ducatelle R."/>
            <person name="Haesebrouck F."/>
        </authorList>
    </citation>
    <scope>NUCLEOTIDE SEQUENCE [LARGE SCALE GENOMIC DNA]</scope>
    <source>
        <strain evidence="10 11">HS5</strain>
    </source>
</reference>
<dbReference type="NCBIfam" id="TIGR01069">
    <property type="entry name" value="mutS2"/>
    <property type="match status" value="1"/>
</dbReference>
<keyword evidence="5 7" id="KW-0694">RNA-binding</keyword>
<dbReference type="PANTHER" id="PTHR11361:SF14">
    <property type="entry name" value="DNA MISMATCH REPAIR PROTEIN MUTS, TYPE 2"/>
    <property type="match status" value="1"/>
</dbReference>
<keyword evidence="3 7" id="KW-0378">Hydrolase</keyword>
<proteinExistence type="inferred from homology"/>
<dbReference type="InterPro" id="IPR005747">
    <property type="entry name" value="MutS2"/>
</dbReference>
<evidence type="ECO:0000256" key="4">
    <source>
        <dbReference type="ARBA" id="ARBA00022840"/>
    </source>
</evidence>
<keyword evidence="6 7" id="KW-0238">DNA-binding</keyword>
<accession>E7G5C0</accession>
<dbReference type="SMART" id="SM00533">
    <property type="entry name" value="MUTSd"/>
    <property type="match status" value="1"/>
</dbReference>
<dbReference type="GeneID" id="56928721"/>
<comment type="caution">
    <text evidence="10">The sequence shown here is derived from an EMBL/GenBank/DDBJ whole genome shotgun (WGS) entry which is preliminary data.</text>
</comment>
<dbReference type="InterPro" id="IPR027417">
    <property type="entry name" value="P-loop_NTPase"/>
</dbReference>
<dbReference type="GO" id="GO:0006298">
    <property type="term" value="P:mismatch repair"/>
    <property type="evidence" value="ECO:0007669"/>
    <property type="project" value="InterPro"/>
</dbReference>
<evidence type="ECO:0000259" key="9">
    <source>
        <dbReference type="PROSITE" id="PS50828"/>
    </source>
</evidence>
<dbReference type="Pfam" id="PF00488">
    <property type="entry name" value="MutS_V"/>
    <property type="match status" value="1"/>
</dbReference>
<dbReference type="GO" id="GO:0072344">
    <property type="term" value="P:rescue of stalled ribosome"/>
    <property type="evidence" value="ECO:0007669"/>
    <property type="project" value="UniProtKB-UniRule"/>
</dbReference>
<gene>
    <name evidence="10" type="primary">mutS</name>
    <name evidence="7" type="synonym">mutS2</name>
    <name evidence="7" type="synonym">rqcU</name>
    <name evidence="10" type="ORF">HSUHS5_1206</name>
</gene>
<keyword evidence="2 7" id="KW-0547">Nucleotide-binding</keyword>
<dbReference type="PROSITE" id="PS50828">
    <property type="entry name" value="SMR"/>
    <property type="match status" value="1"/>
</dbReference>
<dbReference type="InterPro" id="IPR045076">
    <property type="entry name" value="MutS"/>
</dbReference>
<dbReference type="GO" id="GO:0030983">
    <property type="term" value="F:mismatched DNA binding"/>
    <property type="evidence" value="ECO:0007669"/>
    <property type="project" value="InterPro"/>
</dbReference>
<dbReference type="PIRSF" id="PIRSF005814">
    <property type="entry name" value="MutS_YshD"/>
    <property type="match status" value="1"/>
</dbReference>
<keyword evidence="4 7" id="KW-0067">ATP-binding</keyword>
<dbReference type="SMART" id="SM00534">
    <property type="entry name" value="MUTSac"/>
    <property type="match status" value="1"/>
</dbReference>
<dbReference type="Gene3D" id="3.30.1370.110">
    <property type="match status" value="1"/>
</dbReference>
<dbReference type="Pfam" id="PF01713">
    <property type="entry name" value="Smr"/>
    <property type="match status" value="1"/>
</dbReference>
<dbReference type="SUPFAM" id="SSF52540">
    <property type="entry name" value="P-loop containing nucleoside triphosphate hydrolases"/>
    <property type="match status" value="1"/>
</dbReference>
<dbReference type="HAMAP" id="MF_00092">
    <property type="entry name" value="MutS2"/>
    <property type="match status" value="1"/>
</dbReference>
<dbReference type="GO" id="GO:0004519">
    <property type="term" value="F:endonuclease activity"/>
    <property type="evidence" value="ECO:0007669"/>
    <property type="project" value="UniProtKB-UniRule"/>
</dbReference>
<organism evidence="10 11">
    <name type="scientific">Helicobacter suis HS5</name>
    <dbReference type="NCBI Taxonomy" id="710394"/>
    <lineage>
        <taxon>Bacteria</taxon>
        <taxon>Pseudomonadati</taxon>
        <taxon>Campylobacterota</taxon>
        <taxon>Epsilonproteobacteria</taxon>
        <taxon>Campylobacterales</taxon>
        <taxon>Helicobacteraceae</taxon>
        <taxon>Helicobacter</taxon>
    </lineage>
</organism>
<evidence type="ECO:0000256" key="2">
    <source>
        <dbReference type="ARBA" id="ARBA00022741"/>
    </source>
</evidence>
<dbReference type="InterPro" id="IPR002625">
    <property type="entry name" value="Smr_dom"/>
</dbReference>
<dbReference type="EC" id="3.6.4.-" evidence="7"/>
<dbReference type="GO" id="GO:0005524">
    <property type="term" value="F:ATP binding"/>
    <property type="evidence" value="ECO:0007669"/>
    <property type="project" value="UniProtKB-UniRule"/>
</dbReference>
<dbReference type="GO" id="GO:0043023">
    <property type="term" value="F:ribosomal large subunit binding"/>
    <property type="evidence" value="ECO:0007669"/>
    <property type="project" value="UniProtKB-UniRule"/>
</dbReference>
<feature type="binding site" evidence="7">
    <location>
        <begin position="309"/>
        <end position="316"/>
    </location>
    <ligand>
        <name>ATP</name>
        <dbReference type="ChEBI" id="CHEBI:30616"/>
    </ligand>
</feature>
<keyword evidence="8" id="KW-0175">Coiled coil</keyword>
<keyword evidence="7" id="KW-0540">Nuclease</keyword>
<name>E7G5C0_9HELI</name>
<feature type="domain" description="Smr" evidence="9">
    <location>
        <begin position="671"/>
        <end position="745"/>
    </location>
</feature>
<dbReference type="EMBL" id="ADHO01000265">
    <property type="protein sequence ID" value="EFX41424.1"/>
    <property type="molecule type" value="Genomic_DNA"/>
</dbReference>
<dbReference type="Proteomes" id="UP000054093">
    <property type="component" value="Unassembled WGS sequence"/>
</dbReference>
<protein>
    <recommendedName>
        <fullName evidence="7">Endonuclease MutS2</fullName>
        <ecNumber evidence="7">3.1.-.-</ecNumber>
    </recommendedName>
    <alternativeName>
        <fullName evidence="7">Ribosome-associated protein quality control-upstream factor</fullName>
        <shortName evidence="7">RQC-upstream factor</shortName>
        <shortName evidence="7">RqcU</shortName>
        <ecNumber evidence="7">3.6.4.-</ecNumber>
    </alternativeName>
</protein>
<keyword evidence="7" id="KW-0255">Endonuclease</keyword>
<evidence type="ECO:0000256" key="1">
    <source>
        <dbReference type="ARBA" id="ARBA00022730"/>
    </source>
</evidence>
<sequence length="745" mass="84402">MMLPLQLDLEGFLERFKSFLARPKDFALASTNPHIWEHLRELETLQINPPPAVIFLQEALKSFKKGGVLQLETLFAFTQMTRYLLVFKKNTDSKIQPYLFDYIQNIHIPAPLLDLEKQMADTPAFKTGFYSDLDALLESLERLKRAQQQVFSQILSQSALEPYLVDRQVHFIQGLETLLLKPGFSHALKGVVVQRSHSGQFYIQPLEAKNLGHKIQEKQLEIELCIGRICTHWTQNLHPHFLFLRFLDRQFDYLDHLQARVLFAKAENLSFIKPNLEGTLILKDFAHPNLKNPKPISLHFGKKLLLITGVNTGGKTMLLKSILSAVFLAKHFLPFKINPHHSHVPYIENIHAIINDPQNSKNDISTFAGRMLDFGQVLDKSDLLLGVDEIELGTDAAEASCLYKVLLEHLVQNNAKVVITTHHKHLAMLLAKNPAVQLLAANYDLEKQMPTYTFTPGLIGKSYAFESALRYGIPLNLVQMAKHLYGQDQENLSALIERTSALEQELNLERMHLQERSQALENLEQEGLEKLKKLEEQQQKKQNILEKSYYKALRELQEALKNFQQSHNKSQAHQSIQAIQLDLKKDLDKTPKEPNKPTSIELGTLVVYKKASSKEKGRIIAKSGDLFVVALDNGLKIKAKGTDLQITTNQTSKQPQVKLETKPKAQANMHLDVCGLDVQEALEEVQGFLSNALLAGFNEVVIIHGKGKGILRQAIRLWLKNHPKVLDFCDAPLKLGGSGAQIVRI</sequence>
<dbReference type="SUPFAM" id="SSF48334">
    <property type="entry name" value="DNA repair protein MutS, domain III"/>
    <property type="match status" value="1"/>
</dbReference>
<comment type="similarity">
    <text evidence="7">Belongs to the DNA mismatch repair MutS family. MutS2 subfamily.</text>
</comment>
<dbReference type="Gene3D" id="3.40.50.300">
    <property type="entry name" value="P-loop containing nucleotide triphosphate hydrolases"/>
    <property type="match status" value="1"/>
</dbReference>
<dbReference type="EC" id="3.1.-.-" evidence="7"/>
<evidence type="ECO:0000256" key="3">
    <source>
        <dbReference type="ARBA" id="ARBA00022801"/>
    </source>
</evidence>
<feature type="coiled-coil region" evidence="8">
    <location>
        <begin position="503"/>
        <end position="573"/>
    </location>
</feature>
<dbReference type="GO" id="GO:0045910">
    <property type="term" value="P:negative regulation of DNA recombination"/>
    <property type="evidence" value="ECO:0007669"/>
    <property type="project" value="InterPro"/>
</dbReference>
<dbReference type="InterPro" id="IPR036063">
    <property type="entry name" value="Smr_dom_sf"/>
</dbReference>
<dbReference type="GO" id="GO:0019843">
    <property type="term" value="F:rRNA binding"/>
    <property type="evidence" value="ECO:0007669"/>
    <property type="project" value="UniProtKB-UniRule"/>
</dbReference>
<comment type="function">
    <text evidence="7">Endonuclease that is involved in the suppression of homologous recombination and thus may have a key role in the control of bacterial genetic diversity.</text>
</comment>
<dbReference type="GO" id="GO:0016887">
    <property type="term" value="F:ATP hydrolysis activity"/>
    <property type="evidence" value="ECO:0007669"/>
    <property type="project" value="InterPro"/>
</dbReference>
<comment type="subunit">
    <text evidence="7">Homodimer. Binds to stalled ribosomes, contacting rRNA.</text>
</comment>
<dbReference type="InterPro" id="IPR000432">
    <property type="entry name" value="DNA_mismatch_repair_MutS_C"/>
</dbReference>
<dbReference type="PANTHER" id="PTHR11361">
    <property type="entry name" value="DNA MISMATCH REPAIR PROTEIN MUTS FAMILY MEMBER"/>
    <property type="match status" value="1"/>
</dbReference>
<dbReference type="RefSeq" id="WP_006564332.1">
    <property type="nucleotide sequence ID" value="NZ_ADHO01000265.1"/>
</dbReference>
<dbReference type="AlphaFoldDB" id="E7G5C0"/>
<dbReference type="InterPro" id="IPR036187">
    <property type="entry name" value="DNA_mismatch_repair_MutS_sf"/>
</dbReference>
<evidence type="ECO:0000313" key="10">
    <source>
        <dbReference type="EMBL" id="EFX41424.1"/>
    </source>
</evidence>
<dbReference type="SUPFAM" id="SSF160443">
    <property type="entry name" value="SMR domain-like"/>
    <property type="match status" value="1"/>
</dbReference>
<dbReference type="SMART" id="SM00463">
    <property type="entry name" value="SMR"/>
    <property type="match status" value="1"/>
</dbReference>
<evidence type="ECO:0000256" key="7">
    <source>
        <dbReference type="HAMAP-Rule" id="MF_00092"/>
    </source>
</evidence>
<comment type="function">
    <text evidence="7">Acts as a ribosome collision sensor, splitting the ribosome into its 2 subunits. Detects stalled/collided 70S ribosomes which it binds and splits by an ATP-hydrolysis driven conformational change. Acts upstream of the ribosome quality control system (RQC), a ribosome-associated complex that mediates the extraction of incompletely synthesized nascent chains from stalled ribosomes and their subsequent degradation. Probably generates substrates for RQC.</text>
</comment>